<name>A0AAD6JYT5_9ROSI</name>
<organism evidence="8 9">
    <name type="scientific">Salix udensis</name>
    <dbReference type="NCBI Taxonomy" id="889485"/>
    <lineage>
        <taxon>Eukaryota</taxon>
        <taxon>Viridiplantae</taxon>
        <taxon>Streptophyta</taxon>
        <taxon>Embryophyta</taxon>
        <taxon>Tracheophyta</taxon>
        <taxon>Spermatophyta</taxon>
        <taxon>Magnoliopsida</taxon>
        <taxon>eudicotyledons</taxon>
        <taxon>Gunneridae</taxon>
        <taxon>Pentapetalae</taxon>
        <taxon>rosids</taxon>
        <taxon>fabids</taxon>
        <taxon>Malpighiales</taxon>
        <taxon>Salicaceae</taxon>
        <taxon>Saliceae</taxon>
        <taxon>Salix</taxon>
    </lineage>
</organism>
<keyword evidence="5" id="KW-0472">Membrane</keyword>
<dbReference type="InterPro" id="IPR043891">
    <property type="entry name" value="SPARK"/>
</dbReference>
<dbReference type="InterPro" id="IPR017441">
    <property type="entry name" value="Protein_kinase_ATP_BS"/>
</dbReference>
<keyword evidence="3 4" id="KW-0067">ATP-binding</keyword>
<gene>
    <name evidence="8" type="ORF">OIU84_005633</name>
</gene>
<dbReference type="PANTHER" id="PTHR47989">
    <property type="entry name" value="OS01G0750732 PROTEIN"/>
    <property type="match status" value="1"/>
</dbReference>
<evidence type="ECO:0000256" key="3">
    <source>
        <dbReference type="ARBA" id="ARBA00022840"/>
    </source>
</evidence>
<feature type="binding site" evidence="4">
    <location>
        <position position="298"/>
    </location>
    <ligand>
        <name>ATP</name>
        <dbReference type="ChEBI" id="CHEBI:30616"/>
    </ligand>
</feature>
<dbReference type="Gene3D" id="3.30.200.20">
    <property type="entry name" value="Phosphorylase Kinase, domain 1"/>
    <property type="match status" value="1"/>
</dbReference>
<dbReference type="PANTHER" id="PTHR47989:SF62">
    <property type="entry name" value="OS05G0423500 PROTEIN"/>
    <property type="match status" value="1"/>
</dbReference>
<protein>
    <recommendedName>
        <fullName evidence="7">Protein kinase domain-containing protein</fullName>
    </recommendedName>
</protein>
<evidence type="ECO:0000313" key="8">
    <source>
        <dbReference type="EMBL" id="KAJ6412624.1"/>
    </source>
</evidence>
<feature type="chain" id="PRO_5042062277" description="Protein kinase domain-containing protein" evidence="6">
    <location>
        <begin position="28"/>
        <end position="442"/>
    </location>
</feature>
<dbReference type="InterPro" id="IPR011009">
    <property type="entry name" value="Kinase-like_dom_sf"/>
</dbReference>
<feature type="domain" description="Protein kinase" evidence="7">
    <location>
        <begin position="270"/>
        <end position="442"/>
    </location>
</feature>
<feature type="signal peptide" evidence="6">
    <location>
        <begin position="1"/>
        <end position="27"/>
    </location>
</feature>
<keyword evidence="9" id="KW-1185">Reference proteome</keyword>
<evidence type="ECO:0000256" key="6">
    <source>
        <dbReference type="SAM" id="SignalP"/>
    </source>
</evidence>
<dbReference type="AlphaFoldDB" id="A0AAD6JYT5"/>
<comment type="caution">
    <text evidence="8">The sequence shown here is derived from an EMBL/GenBank/DDBJ whole genome shotgun (WGS) entry which is preliminary data.</text>
</comment>
<sequence>MGRNLLFSSFPCLFFFLAVSSIRPVSATSSCPVDLSYVQTVPWNTSLCRQPDGLEHCCQALLSVFGMGLAQHLRETSMFQFPNSNASSACLSDFQAKLATMSIDPSLVPYCFKDSAQFVTNTSSCAGIVTTQDWIEKVGPITPLNTACRGDFSELTRCSSCLDAGQKINSQLTSIDPDATSKCFYYTCLYAAGIVSEHGPLDATTAACTLALPLANSATKKPAKSRDELLKLVFGLLGALIGVLLAFGLITMYRKWDRKRKNLNEPRKGFSQTNLLGQGAYGVVYKGTLSDGALVAVKQMHDLDSQGDEDFSNEVEIIGKIRHRNLLSLRGCCVTSDNSKDWAWTLAKSGKSQEILDESIRDQGPKGVMERFVLVGILCAHVMVAFRPTIADALRMLEGDIDIPRLPERPLPLGHESFRPSWNESSYATERSRTSSSSRRAM</sequence>
<dbReference type="GO" id="GO:0005524">
    <property type="term" value="F:ATP binding"/>
    <property type="evidence" value="ECO:0007669"/>
    <property type="project" value="UniProtKB-UniRule"/>
</dbReference>
<dbReference type="Pfam" id="PF19160">
    <property type="entry name" value="SPARK"/>
    <property type="match status" value="1"/>
</dbReference>
<dbReference type="SUPFAM" id="SSF56112">
    <property type="entry name" value="Protein kinase-like (PK-like)"/>
    <property type="match status" value="1"/>
</dbReference>
<reference evidence="8 9" key="1">
    <citation type="journal article" date="2023" name="Int. J. Mol. Sci.">
        <title>De Novo Assembly and Annotation of 11 Diverse Shrub Willow (Salix) Genomes Reveals Novel Gene Organization in Sex-Linked Regions.</title>
        <authorList>
            <person name="Hyden B."/>
            <person name="Feng K."/>
            <person name="Yates T.B."/>
            <person name="Jawdy S."/>
            <person name="Cereghino C."/>
            <person name="Smart L.B."/>
            <person name="Muchero W."/>
        </authorList>
    </citation>
    <scope>NUCLEOTIDE SEQUENCE [LARGE SCALE GENOMIC DNA]</scope>
    <source>
        <tissue evidence="8">Shoot tip</tissue>
    </source>
</reference>
<evidence type="ECO:0000256" key="2">
    <source>
        <dbReference type="ARBA" id="ARBA00022741"/>
    </source>
</evidence>
<keyword evidence="1" id="KW-0808">Transferase</keyword>
<dbReference type="InterPro" id="IPR001245">
    <property type="entry name" value="Ser-Thr/Tyr_kinase_cat_dom"/>
</dbReference>
<feature type="transmembrane region" description="Helical" evidence="5">
    <location>
        <begin position="229"/>
        <end position="253"/>
    </location>
</feature>
<evidence type="ECO:0000256" key="4">
    <source>
        <dbReference type="PROSITE-ProRule" id="PRU10141"/>
    </source>
</evidence>
<keyword evidence="1" id="KW-0723">Serine/threonine-protein kinase</keyword>
<dbReference type="PROSITE" id="PS50011">
    <property type="entry name" value="PROTEIN_KINASE_DOM"/>
    <property type="match status" value="1"/>
</dbReference>
<accession>A0AAD6JYT5</accession>
<keyword evidence="5" id="KW-1133">Transmembrane helix</keyword>
<dbReference type="Proteomes" id="UP001162972">
    <property type="component" value="Chromosome 5"/>
</dbReference>
<keyword evidence="2 4" id="KW-0547">Nucleotide-binding</keyword>
<dbReference type="PROSITE" id="PS00107">
    <property type="entry name" value="PROTEIN_KINASE_ATP"/>
    <property type="match status" value="1"/>
</dbReference>
<dbReference type="Pfam" id="PF07714">
    <property type="entry name" value="PK_Tyr_Ser-Thr"/>
    <property type="match status" value="1"/>
</dbReference>
<dbReference type="EMBL" id="JAPFFJ010000013">
    <property type="protein sequence ID" value="KAJ6412624.1"/>
    <property type="molecule type" value="Genomic_DNA"/>
</dbReference>
<evidence type="ECO:0000256" key="5">
    <source>
        <dbReference type="SAM" id="Phobius"/>
    </source>
</evidence>
<keyword evidence="6" id="KW-0732">Signal</keyword>
<evidence type="ECO:0000313" key="9">
    <source>
        <dbReference type="Proteomes" id="UP001162972"/>
    </source>
</evidence>
<evidence type="ECO:0000259" key="7">
    <source>
        <dbReference type="PROSITE" id="PS50011"/>
    </source>
</evidence>
<evidence type="ECO:0000256" key="1">
    <source>
        <dbReference type="ARBA" id="ARBA00022527"/>
    </source>
</evidence>
<keyword evidence="1" id="KW-0418">Kinase</keyword>
<dbReference type="GO" id="GO:0004674">
    <property type="term" value="F:protein serine/threonine kinase activity"/>
    <property type="evidence" value="ECO:0007669"/>
    <property type="project" value="UniProtKB-KW"/>
</dbReference>
<keyword evidence="5" id="KW-0812">Transmembrane</keyword>
<dbReference type="InterPro" id="IPR000719">
    <property type="entry name" value="Prot_kinase_dom"/>
</dbReference>
<proteinExistence type="predicted"/>